<keyword evidence="2" id="KW-0812">Transmembrane</keyword>
<name>A0ABZ0I1Y6_9GAMM</name>
<dbReference type="Proteomes" id="UP001626537">
    <property type="component" value="Chromosome"/>
</dbReference>
<keyword evidence="1" id="KW-0732">Signal</keyword>
<sequence>MPTLSTESISAFLHRGKTVKPFANLVLVALISLGTTGCVFIDGEYVKHDDWRDDQRDNREMISQLEIGSTRNSVVADLGTPSDSEAFTKDGEEVRVLFYRTQRKHSDGETTRDETTPVIFKNNVLIGWGDRQYAEVRHQ</sequence>
<evidence type="ECO:0000313" key="4">
    <source>
        <dbReference type="Proteomes" id="UP001626537"/>
    </source>
</evidence>
<evidence type="ECO:0000256" key="1">
    <source>
        <dbReference type="ARBA" id="ARBA00022729"/>
    </source>
</evidence>
<accession>A0ABZ0I1Y6</accession>
<proteinExistence type="predicted"/>
<dbReference type="Pfam" id="PF11399">
    <property type="entry name" value="DUF3192"/>
    <property type="match status" value="1"/>
</dbReference>
<gene>
    <name evidence="3" type="ORF">R0135_13715</name>
</gene>
<dbReference type="RefSeq" id="WP_407347487.1">
    <property type="nucleotide sequence ID" value="NZ_CP136864.1"/>
</dbReference>
<dbReference type="InterPro" id="IPR037873">
    <property type="entry name" value="BamE-like"/>
</dbReference>
<protein>
    <submittedName>
        <fullName evidence="3">DUF3192 domain-containing protein</fullName>
    </submittedName>
</protein>
<keyword evidence="2" id="KW-0472">Membrane</keyword>
<feature type="transmembrane region" description="Helical" evidence="2">
    <location>
        <begin position="22"/>
        <end position="41"/>
    </location>
</feature>
<keyword evidence="2" id="KW-1133">Transmembrane helix</keyword>
<evidence type="ECO:0000256" key="2">
    <source>
        <dbReference type="SAM" id="Phobius"/>
    </source>
</evidence>
<organism evidence="3 4">
    <name type="scientific">Congregibacter variabilis</name>
    <dbReference type="NCBI Taxonomy" id="3081200"/>
    <lineage>
        <taxon>Bacteria</taxon>
        <taxon>Pseudomonadati</taxon>
        <taxon>Pseudomonadota</taxon>
        <taxon>Gammaproteobacteria</taxon>
        <taxon>Cellvibrionales</taxon>
        <taxon>Halieaceae</taxon>
        <taxon>Congregibacter</taxon>
    </lineage>
</organism>
<keyword evidence="4" id="KW-1185">Reference proteome</keyword>
<evidence type="ECO:0000313" key="3">
    <source>
        <dbReference type="EMBL" id="WOJ92834.1"/>
    </source>
</evidence>
<dbReference type="InterPro" id="IPR021534">
    <property type="entry name" value="DUF3192"/>
</dbReference>
<reference evidence="3 4" key="1">
    <citation type="submission" date="2023-10" db="EMBL/GenBank/DDBJ databases">
        <title>Two novel species belonging to the OM43/NOR5 clade.</title>
        <authorList>
            <person name="Park M."/>
        </authorList>
    </citation>
    <scope>NUCLEOTIDE SEQUENCE [LARGE SCALE GENOMIC DNA]</scope>
    <source>
        <strain evidence="3 4">IMCC43200</strain>
    </source>
</reference>
<dbReference type="EMBL" id="CP136864">
    <property type="protein sequence ID" value="WOJ92834.1"/>
    <property type="molecule type" value="Genomic_DNA"/>
</dbReference>
<dbReference type="Gene3D" id="3.30.1450.10">
    <property type="match status" value="1"/>
</dbReference>